<proteinExistence type="predicted"/>
<sequence length="42" mass="4227">MSGQRAGTQTPKGLPYSLTGKGVPGVAVTAAPIVRVYGGVRQ</sequence>
<reference evidence="2" key="1">
    <citation type="submission" date="2017-08" db="EMBL/GenBank/DDBJ databases">
        <authorList>
            <person name="Varghese N."/>
            <person name="Submissions S."/>
        </authorList>
    </citation>
    <scope>NUCLEOTIDE SEQUENCE [LARGE SCALE GENOMIC DNA]</scope>
    <source>
        <strain evidence="2">KCTC 23107</strain>
    </source>
</reference>
<dbReference type="EMBL" id="OCPC01000001">
    <property type="protein sequence ID" value="SOE08852.1"/>
    <property type="molecule type" value="Genomic_DNA"/>
</dbReference>
<evidence type="ECO:0000313" key="2">
    <source>
        <dbReference type="Proteomes" id="UP000219465"/>
    </source>
</evidence>
<gene>
    <name evidence="1" type="ORF">SAMN05877838_0583</name>
</gene>
<keyword evidence="2" id="KW-1185">Reference proteome</keyword>
<accession>A0A286HM62</accession>
<organism evidence="1 2">
    <name type="scientific">Hoeflea halophila</name>
    <dbReference type="NCBI Taxonomy" id="714899"/>
    <lineage>
        <taxon>Bacteria</taxon>
        <taxon>Pseudomonadati</taxon>
        <taxon>Pseudomonadota</taxon>
        <taxon>Alphaproteobacteria</taxon>
        <taxon>Hyphomicrobiales</taxon>
        <taxon>Rhizobiaceae</taxon>
        <taxon>Hoeflea</taxon>
    </lineage>
</organism>
<protein>
    <submittedName>
        <fullName evidence="1">Uncharacterized protein</fullName>
    </submittedName>
</protein>
<dbReference type="Proteomes" id="UP000219465">
    <property type="component" value="Unassembled WGS sequence"/>
</dbReference>
<name>A0A286HM62_9HYPH</name>
<evidence type="ECO:0000313" key="1">
    <source>
        <dbReference type="EMBL" id="SOE08852.1"/>
    </source>
</evidence>
<dbReference type="AlphaFoldDB" id="A0A286HM62"/>